<evidence type="ECO:0000313" key="3">
    <source>
        <dbReference type="Proteomes" id="UP001642540"/>
    </source>
</evidence>
<feature type="compositionally biased region" description="Low complexity" evidence="1">
    <location>
        <begin position="379"/>
        <end position="388"/>
    </location>
</feature>
<feature type="region of interest" description="Disordered" evidence="1">
    <location>
        <begin position="378"/>
        <end position="397"/>
    </location>
</feature>
<organism evidence="2 3">
    <name type="scientific">Orchesella dallaii</name>
    <dbReference type="NCBI Taxonomy" id="48710"/>
    <lineage>
        <taxon>Eukaryota</taxon>
        <taxon>Metazoa</taxon>
        <taxon>Ecdysozoa</taxon>
        <taxon>Arthropoda</taxon>
        <taxon>Hexapoda</taxon>
        <taxon>Collembola</taxon>
        <taxon>Entomobryomorpha</taxon>
        <taxon>Entomobryoidea</taxon>
        <taxon>Orchesellidae</taxon>
        <taxon>Orchesellinae</taxon>
        <taxon>Orchesella</taxon>
    </lineage>
</organism>
<gene>
    <name evidence="2" type="ORF">ODALV1_LOCUS31517</name>
</gene>
<dbReference type="EMBL" id="CAXLJM020000174">
    <property type="protein sequence ID" value="CAL8148735.1"/>
    <property type="molecule type" value="Genomic_DNA"/>
</dbReference>
<keyword evidence="3" id="KW-1185">Reference proteome</keyword>
<dbReference type="Proteomes" id="UP001642540">
    <property type="component" value="Unassembled WGS sequence"/>
</dbReference>
<sequence>MDEQEIKNKEKEEKEQKFKIWFKNHFTHLETYFDAGDQRRYHIACTFMRSVVEELLKSSNISRDLAGYLDKTIKSLKDINAELVNINPSNMSLREANLMQNYPQTWSLNEAVASSTLPAATQSSTTMEHLSTLTPKANFREILKIPLATSTTPKSVDFVAAFVLTSVSTRPEFSMSNDKVRIENPVLSTPLMVAELLPSEISSSTLSSTILEVLTTLTPEFSPDEISIFPPTTLGNPKSEYFVATSVPPDVDTQPHPPVSYGKDTNNPLFITNSRTVESMSTEISSSSRDPSISSGLEILTSLTTTTSPEEVLMPSSVAFVIPKNEIIAPTRSSGETQPISTLVSIKNISEDSNDDVHSTSSTPTAFVISGDRIDEQTPSVLSPPSLSTFQLNNDSKTSSEVINGAGDTIEEVKSSKFQLLIPNTTVKSVITNEDIINFTRSPPQLIKTNGSKISVENTFLPTSSIQTIFVSTTSKPRLDRIVPITNKRLERRIKQAACNLAILQKSDQIDMGKRWVKISILNPMNFKYQKCQKLLGGDLESRILAAPPSKKLSAILEHREKKKRQRKIKKAACELAFLQRIYLYNCRMGNR</sequence>
<reference evidence="2 3" key="1">
    <citation type="submission" date="2024-08" db="EMBL/GenBank/DDBJ databases">
        <authorList>
            <person name="Cucini C."/>
            <person name="Frati F."/>
        </authorList>
    </citation>
    <scope>NUCLEOTIDE SEQUENCE [LARGE SCALE GENOMIC DNA]</scope>
</reference>
<evidence type="ECO:0000313" key="2">
    <source>
        <dbReference type="EMBL" id="CAL8148735.1"/>
    </source>
</evidence>
<accession>A0ABP1S9W8</accession>
<protein>
    <submittedName>
        <fullName evidence="2">Uncharacterized protein</fullName>
    </submittedName>
</protein>
<evidence type="ECO:0000256" key="1">
    <source>
        <dbReference type="SAM" id="MobiDB-lite"/>
    </source>
</evidence>
<name>A0ABP1S9W8_9HEXA</name>
<proteinExistence type="predicted"/>
<comment type="caution">
    <text evidence="2">The sequence shown here is derived from an EMBL/GenBank/DDBJ whole genome shotgun (WGS) entry which is preliminary data.</text>
</comment>